<dbReference type="GO" id="GO:0006508">
    <property type="term" value="P:proteolysis"/>
    <property type="evidence" value="ECO:0007669"/>
    <property type="project" value="UniProtKB-KW"/>
</dbReference>
<dbReference type="Pfam" id="PF02902">
    <property type="entry name" value="Peptidase_C48"/>
    <property type="match status" value="1"/>
</dbReference>
<name>A0A6G0TJF6_APHGL</name>
<dbReference type="PROSITE" id="PS50600">
    <property type="entry name" value="ULP_PROTEASE"/>
    <property type="match status" value="1"/>
</dbReference>
<dbReference type="AlphaFoldDB" id="A0A6G0TJF6"/>
<organism evidence="7 8">
    <name type="scientific">Aphis glycines</name>
    <name type="common">Soybean aphid</name>
    <dbReference type="NCBI Taxonomy" id="307491"/>
    <lineage>
        <taxon>Eukaryota</taxon>
        <taxon>Metazoa</taxon>
        <taxon>Ecdysozoa</taxon>
        <taxon>Arthropoda</taxon>
        <taxon>Hexapoda</taxon>
        <taxon>Insecta</taxon>
        <taxon>Pterygota</taxon>
        <taxon>Neoptera</taxon>
        <taxon>Paraneoptera</taxon>
        <taxon>Hemiptera</taxon>
        <taxon>Sternorrhyncha</taxon>
        <taxon>Aphidomorpha</taxon>
        <taxon>Aphidoidea</taxon>
        <taxon>Aphididae</taxon>
        <taxon>Aphidini</taxon>
        <taxon>Aphis</taxon>
        <taxon>Aphis</taxon>
    </lineage>
</organism>
<proteinExistence type="inferred from homology"/>
<keyword evidence="2" id="KW-0597">Phosphoprotein</keyword>
<dbReference type="Proteomes" id="UP000475862">
    <property type="component" value="Unassembled WGS sequence"/>
</dbReference>
<comment type="similarity">
    <text evidence="1">Belongs to the peptidase C48 family.</text>
</comment>
<comment type="caution">
    <text evidence="7">The sequence shown here is derived from an EMBL/GenBank/DDBJ whole genome shotgun (WGS) entry which is preliminary data.</text>
</comment>
<dbReference type="GO" id="GO:0005634">
    <property type="term" value="C:nucleus"/>
    <property type="evidence" value="ECO:0007669"/>
    <property type="project" value="TreeGrafter"/>
</dbReference>
<keyword evidence="8" id="KW-1185">Reference proteome</keyword>
<dbReference type="InterPro" id="IPR003653">
    <property type="entry name" value="Peptidase_C48_C"/>
</dbReference>
<dbReference type="OrthoDB" id="442460at2759"/>
<dbReference type="GO" id="GO:0005737">
    <property type="term" value="C:cytoplasm"/>
    <property type="evidence" value="ECO:0007669"/>
    <property type="project" value="TreeGrafter"/>
</dbReference>
<evidence type="ECO:0000259" key="6">
    <source>
        <dbReference type="PROSITE" id="PS50600"/>
    </source>
</evidence>
<evidence type="ECO:0000256" key="5">
    <source>
        <dbReference type="ARBA" id="ARBA00022801"/>
    </source>
</evidence>
<evidence type="ECO:0000256" key="2">
    <source>
        <dbReference type="ARBA" id="ARBA00022553"/>
    </source>
</evidence>
<dbReference type="PANTHER" id="PTHR46896:SF3">
    <property type="entry name" value="FI06413P-RELATED"/>
    <property type="match status" value="1"/>
</dbReference>
<gene>
    <name evidence="7" type="ORF">AGLY_008716</name>
</gene>
<protein>
    <recommendedName>
        <fullName evidence="6">Ubiquitin-like protease family profile domain-containing protein</fullName>
    </recommendedName>
</protein>
<dbReference type="Gene3D" id="3.40.395.10">
    <property type="entry name" value="Adenoviral Proteinase, Chain A"/>
    <property type="match status" value="1"/>
</dbReference>
<evidence type="ECO:0000256" key="1">
    <source>
        <dbReference type="ARBA" id="ARBA00005234"/>
    </source>
</evidence>
<sequence>MKDGIPVNEPDDDAGRYVVPPIKSVAIGRNESDPNTEDLWLFDMASTANISIKQGVDYETDVAVTKKIRKIQVKRPCILILDSLSGGVHRARITATLRDWLKQEYIAKYNGKIKDFSPQAIKGALVKLSQQPNYTHCGLFVIHFFKRGRLWITLYRFVIKKNGFLLMKLLRTAKKRRELSSIIISRMKERGSILPDDIKLPFLDFTDPENTRLSN</sequence>
<keyword evidence="4" id="KW-0833">Ubl conjugation pathway</keyword>
<accession>A0A6G0TJF6</accession>
<keyword evidence="5" id="KW-0378">Hydrolase</keyword>
<dbReference type="InterPro" id="IPR051947">
    <property type="entry name" value="Sentrin-specific_protease"/>
</dbReference>
<evidence type="ECO:0000256" key="4">
    <source>
        <dbReference type="ARBA" id="ARBA00022786"/>
    </source>
</evidence>
<dbReference type="EMBL" id="VYZN01000030">
    <property type="protein sequence ID" value="KAE9533980.1"/>
    <property type="molecule type" value="Genomic_DNA"/>
</dbReference>
<dbReference type="PANTHER" id="PTHR46896">
    <property type="entry name" value="SENTRIN-SPECIFIC PROTEASE"/>
    <property type="match status" value="1"/>
</dbReference>
<evidence type="ECO:0000313" key="7">
    <source>
        <dbReference type="EMBL" id="KAE9533980.1"/>
    </source>
</evidence>
<reference evidence="7 8" key="1">
    <citation type="submission" date="2019-08" db="EMBL/GenBank/DDBJ databases">
        <title>The genome of the soybean aphid Biotype 1, its phylome, world population structure and adaptation to the North American continent.</title>
        <authorList>
            <person name="Giordano R."/>
            <person name="Donthu R.K."/>
            <person name="Hernandez A.G."/>
            <person name="Wright C.L."/>
            <person name="Zimin A.V."/>
        </authorList>
    </citation>
    <scope>NUCLEOTIDE SEQUENCE [LARGE SCALE GENOMIC DNA]</scope>
    <source>
        <tissue evidence="7">Whole aphids</tissue>
    </source>
</reference>
<evidence type="ECO:0000313" key="8">
    <source>
        <dbReference type="Proteomes" id="UP000475862"/>
    </source>
</evidence>
<dbReference type="InterPro" id="IPR038765">
    <property type="entry name" value="Papain-like_cys_pep_sf"/>
</dbReference>
<keyword evidence="3" id="KW-0645">Protease</keyword>
<dbReference type="SUPFAM" id="SSF54001">
    <property type="entry name" value="Cysteine proteinases"/>
    <property type="match status" value="1"/>
</dbReference>
<feature type="domain" description="Ubiquitin-like protease family profile" evidence="6">
    <location>
        <begin position="1"/>
        <end position="148"/>
    </location>
</feature>
<dbReference type="GO" id="GO:0070139">
    <property type="term" value="F:SUMO-specific endopeptidase activity"/>
    <property type="evidence" value="ECO:0007669"/>
    <property type="project" value="TreeGrafter"/>
</dbReference>
<dbReference type="GO" id="GO:0016926">
    <property type="term" value="P:protein desumoylation"/>
    <property type="evidence" value="ECO:0007669"/>
    <property type="project" value="TreeGrafter"/>
</dbReference>
<evidence type="ECO:0000256" key="3">
    <source>
        <dbReference type="ARBA" id="ARBA00022670"/>
    </source>
</evidence>